<proteinExistence type="predicted"/>
<dbReference type="EMBL" id="JACGCM010001219">
    <property type="protein sequence ID" value="KAF6158588.1"/>
    <property type="molecule type" value="Genomic_DNA"/>
</dbReference>
<name>A0A7J7MV71_9MAGN</name>
<keyword evidence="3" id="KW-1185">Reference proteome</keyword>
<evidence type="ECO:0000313" key="2">
    <source>
        <dbReference type="EMBL" id="KAF6158588.1"/>
    </source>
</evidence>
<feature type="transmembrane region" description="Helical" evidence="1">
    <location>
        <begin position="78"/>
        <end position="104"/>
    </location>
</feature>
<accession>A0A7J7MV71</accession>
<organism evidence="2 3">
    <name type="scientific">Kingdonia uniflora</name>
    <dbReference type="NCBI Taxonomy" id="39325"/>
    <lineage>
        <taxon>Eukaryota</taxon>
        <taxon>Viridiplantae</taxon>
        <taxon>Streptophyta</taxon>
        <taxon>Embryophyta</taxon>
        <taxon>Tracheophyta</taxon>
        <taxon>Spermatophyta</taxon>
        <taxon>Magnoliopsida</taxon>
        <taxon>Ranunculales</taxon>
        <taxon>Circaeasteraceae</taxon>
        <taxon>Kingdonia</taxon>
    </lineage>
</organism>
<dbReference type="Proteomes" id="UP000541444">
    <property type="component" value="Unassembled WGS sequence"/>
</dbReference>
<keyword evidence="1" id="KW-0472">Membrane</keyword>
<protein>
    <submittedName>
        <fullName evidence="2">Uncharacterized protein</fullName>
    </submittedName>
</protein>
<sequence>MAPIARTSELRVDTTYTIKTCGRLRLKEFETASFVARFKNARQKSACKMKNMLVPPYFTLVFPLSNFFNKMLNGYKRIIFYLFINPIHLLLSSSSTINSFILYLKTQLSSFLINFAESCITKSLLTYSSLTHHSHLGSYSLHHRPVTKSYSDVKLS</sequence>
<keyword evidence="1" id="KW-0812">Transmembrane</keyword>
<reference evidence="2 3" key="1">
    <citation type="journal article" date="2020" name="IScience">
        <title>Genome Sequencing of the Endangered Kingdonia uniflora (Circaeasteraceae, Ranunculales) Reveals Potential Mechanisms of Evolutionary Specialization.</title>
        <authorList>
            <person name="Sun Y."/>
            <person name="Deng T."/>
            <person name="Zhang A."/>
            <person name="Moore M.J."/>
            <person name="Landis J.B."/>
            <person name="Lin N."/>
            <person name="Zhang H."/>
            <person name="Zhang X."/>
            <person name="Huang J."/>
            <person name="Zhang X."/>
            <person name="Sun H."/>
            <person name="Wang H."/>
        </authorList>
    </citation>
    <scope>NUCLEOTIDE SEQUENCE [LARGE SCALE GENOMIC DNA]</scope>
    <source>
        <strain evidence="2">TB1705</strain>
        <tissue evidence="2">Leaf</tissue>
    </source>
</reference>
<dbReference type="AlphaFoldDB" id="A0A7J7MV71"/>
<keyword evidence="1" id="KW-1133">Transmembrane helix</keyword>
<evidence type="ECO:0000313" key="3">
    <source>
        <dbReference type="Proteomes" id="UP000541444"/>
    </source>
</evidence>
<gene>
    <name evidence="2" type="ORF">GIB67_040102</name>
</gene>
<comment type="caution">
    <text evidence="2">The sequence shown here is derived from an EMBL/GenBank/DDBJ whole genome shotgun (WGS) entry which is preliminary data.</text>
</comment>
<evidence type="ECO:0000256" key="1">
    <source>
        <dbReference type="SAM" id="Phobius"/>
    </source>
</evidence>